<accession>A0ACC0G0R7</accession>
<gene>
    <name evidence="1" type="ORF">LOK49_LG11G01709</name>
</gene>
<sequence length="85" mass="9200">MEQTLHQAAIEGNVTLLHQILKKDPLVLYRLNSDLAEVPDSSQRLPLHLASAKGHVNVVEALISVDPEGQGRCVESVSSSQFPSS</sequence>
<organism evidence="1 2">
    <name type="scientific">Camellia lanceoleosa</name>
    <dbReference type="NCBI Taxonomy" id="1840588"/>
    <lineage>
        <taxon>Eukaryota</taxon>
        <taxon>Viridiplantae</taxon>
        <taxon>Streptophyta</taxon>
        <taxon>Embryophyta</taxon>
        <taxon>Tracheophyta</taxon>
        <taxon>Spermatophyta</taxon>
        <taxon>Magnoliopsida</taxon>
        <taxon>eudicotyledons</taxon>
        <taxon>Gunneridae</taxon>
        <taxon>Pentapetalae</taxon>
        <taxon>asterids</taxon>
        <taxon>Ericales</taxon>
        <taxon>Theaceae</taxon>
        <taxon>Camellia</taxon>
    </lineage>
</organism>
<dbReference type="Proteomes" id="UP001060215">
    <property type="component" value="Chromosome 12"/>
</dbReference>
<evidence type="ECO:0000313" key="2">
    <source>
        <dbReference type="Proteomes" id="UP001060215"/>
    </source>
</evidence>
<proteinExistence type="predicted"/>
<reference evidence="1 2" key="1">
    <citation type="journal article" date="2022" name="Plant J.">
        <title>Chromosome-level genome of Camellia lanceoleosa provides a valuable resource for understanding genome evolution and self-incompatibility.</title>
        <authorList>
            <person name="Gong W."/>
            <person name="Xiao S."/>
            <person name="Wang L."/>
            <person name="Liao Z."/>
            <person name="Chang Y."/>
            <person name="Mo W."/>
            <person name="Hu G."/>
            <person name="Li W."/>
            <person name="Zhao G."/>
            <person name="Zhu H."/>
            <person name="Hu X."/>
            <person name="Ji K."/>
            <person name="Xiang X."/>
            <person name="Song Q."/>
            <person name="Yuan D."/>
            <person name="Jin S."/>
            <person name="Zhang L."/>
        </authorList>
    </citation>
    <scope>NUCLEOTIDE SEQUENCE [LARGE SCALE GENOMIC DNA]</scope>
    <source>
        <strain evidence="1">SQ_2022a</strain>
    </source>
</reference>
<dbReference type="EMBL" id="CM045769">
    <property type="protein sequence ID" value="KAI7994646.1"/>
    <property type="molecule type" value="Genomic_DNA"/>
</dbReference>
<keyword evidence="2" id="KW-1185">Reference proteome</keyword>
<evidence type="ECO:0000313" key="1">
    <source>
        <dbReference type="EMBL" id="KAI7994646.1"/>
    </source>
</evidence>
<comment type="caution">
    <text evidence="1">The sequence shown here is derived from an EMBL/GenBank/DDBJ whole genome shotgun (WGS) entry which is preliminary data.</text>
</comment>
<protein>
    <submittedName>
        <fullName evidence="1">Uncharacterized protein</fullName>
    </submittedName>
</protein>
<name>A0ACC0G0R7_9ERIC</name>